<comment type="caution">
    <text evidence="2">The sequence shown here is derived from an EMBL/GenBank/DDBJ whole genome shotgun (WGS) entry which is preliminary data.</text>
</comment>
<dbReference type="Proteomes" id="UP001215598">
    <property type="component" value="Unassembled WGS sequence"/>
</dbReference>
<dbReference type="EMBL" id="JARKIB010000018">
    <property type="protein sequence ID" value="KAJ7769427.1"/>
    <property type="molecule type" value="Genomic_DNA"/>
</dbReference>
<gene>
    <name evidence="2" type="ORF">B0H16DRAFT_1517812</name>
</gene>
<accession>A0AAD7JPY7</accession>
<feature type="region of interest" description="Disordered" evidence="1">
    <location>
        <begin position="22"/>
        <end position="52"/>
    </location>
</feature>
<dbReference type="AlphaFoldDB" id="A0AAD7JPY7"/>
<organism evidence="2 3">
    <name type="scientific">Mycena metata</name>
    <dbReference type="NCBI Taxonomy" id="1033252"/>
    <lineage>
        <taxon>Eukaryota</taxon>
        <taxon>Fungi</taxon>
        <taxon>Dikarya</taxon>
        <taxon>Basidiomycota</taxon>
        <taxon>Agaricomycotina</taxon>
        <taxon>Agaricomycetes</taxon>
        <taxon>Agaricomycetidae</taxon>
        <taxon>Agaricales</taxon>
        <taxon>Marasmiineae</taxon>
        <taxon>Mycenaceae</taxon>
        <taxon>Mycena</taxon>
    </lineage>
</organism>
<proteinExistence type="predicted"/>
<reference evidence="2" key="1">
    <citation type="submission" date="2023-03" db="EMBL/GenBank/DDBJ databases">
        <title>Massive genome expansion in bonnet fungi (Mycena s.s.) driven by repeated elements and novel gene families across ecological guilds.</title>
        <authorList>
            <consortium name="Lawrence Berkeley National Laboratory"/>
            <person name="Harder C.B."/>
            <person name="Miyauchi S."/>
            <person name="Viragh M."/>
            <person name="Kuo A."/>
            <person name="Thoen E."/>
            <person name="Andreopoulos B."/>
            <person name="Lu D."/>
            <person name="Skrede I."/>
            <person name="Drula E."/>
            <person name="Henrissat B."/>
            <person name="Morin E."/>
            <person name="Kohler A."/>
            <person name="Barry K."/>
            <person name="LaButti K."/>
            <person name="Morin E."/>
            <person name="Salamov A."/>
            <person name="Lipzen A."/>
            <person name="Mereny Z."/>
            <person name="Hegedus B."/>
            <person name="Baldrian P."/>
            <person name="Stursova M."/>
            <person name="Weitz H."/>
            <person name="Taylor A."/>
            <person name="Grigoriev I.V."/>
            <person name="Nagy L.G."/>
            <person name="Martin F."/>
            <person name="Kauserud H."/>
        </authorList>
    </citation>
    <scope>NUCLEOTIDE SEQUENCE</scope>
    <source>
        <strain evidence="2">CBHHK182m</strain>
    </source>
</reference>
<protein>
    <submittedName>
        <fullName evidence="2">Uncharacterized protein</fullName>
    </submittedName>
</protein>
<sequence length="152" mass="16731">MWETGAESGVERMLIYRNAGAGRDEDGQGCRRQTGTVRAQTCGGRRDRPRTGKSVRAPLCRWLWFGPASTLFLLPDADHQLGLTLRRRRRMWQGMKSTSGGGDVKEQRAYGNAPYKYPVPRVRRFVHVVLLAACPCVRGVEGVGGVVDASAG</sequence>
<name>A0AAD7JPY7_9AGAR</name>
<evidence type="ECO:0000313" key="2">
    <source>
        <dbReference type="EMBL" id="KAJ7769427.1"/>
    </source>
</evidence>
<keyword evidence="3" id="KW-1185">Reference proteome</keyword>
<evidence type="ECO:0000256" key="1">
    <source>
        <dbReference type="SAM" id="MobiDB-lite"/>
    </source>
</evidence>
<evidence type="ECO:0000313" key="3">
    <source>
        <dbReference type="Proteomes" id="UP001215598"/>
    </source>
</evidence>